<dbReference type="InParanoid" id="A0A804PYR0"/>
<reference evidence="3" key="1">
    <citation type="journal article" date="2009" name="Science">
        <title>The B73 maize genome: complexity, diversity, and dynamics.</title>
        <authorList>
            <person name="Schnable P.S."/>
            <person name="Ware D."/>
            <person name="Fulton R.S."/>
            <person name="Stein J.C."/>
            <person name="Wei F."/>
            <person name="Pasternak S."/>
            <person name="Liang C."/>
            <person name="Zhang J."/>
            <person name="Fulton L."/>
            <person name="Graves T.A."/>
            <person name="Minx P."/>
            <person name="Reily A.D."/>
            <person name="Courtney L."/>
            <person name="Kruchowski S.S."/>
            <person name="Tomlinson C."/>
            <person name="Strong C."/>
            <person name="Delehaunty K."/>
            <person name="Fronick C."/>
            <person name="Courtney B."/>
            <person name="Rock S.M."/>
            <person name="Belter E."/>
            <person name="Du F."/>
            <person name="Kim K."/>
            <person name="Abbott R.M."/>
            <person name="Cotton M."/>
            <person name="Levy A."/>
            <person name="Marchetto P."/>
            <person name="Ochoa K."/>
            <person name="Jackson S.M."/>
            <person name="Gillam B."/>
            <person name="Chen W."/>
            <person name="Yan L."/>
            <person name="Higginbotham J."/>
            <person name="Cardenas M."/>
            <person name="Waligorski J."/>
            <person name="Applebaum E."/>
            <person name="Phelps L."/>
            <person name="Falcone J."/>
            <person name="Kanchi K."/>
            <person name="Thane T."/>
            <person name="Scimone A."/>
            <person name="Thane N."/>
            <person name="Henke J."/>
            <person name="Wang T."/>
            <person name="Ruppert J."/>
            <person name="Shah N."/>
            <person name="Rotter K."/>
            <person name="Hodges J."/>
            <person name="Ingenthron E."/>
            <person name="Cordes M."/>
            <person name="Kohlberg S."/>
            <person name="Sgro J."/>
            <person name="Delgado B."/>
            <person name="Mead K."/>
            <person name="Chinwalla A."/>
            <person name="Leonard S."/>
            <person name="Crouse K."/>
            <person name="Collura K."/>
            <person name="Kudrna D."/>
            <person name="Currie J."/>
            <person name="He R."/>
            <person name="Angelova A."/>
            <person name="Rajasekar S."/>
            <person name="Mueller T."/>
            <person name="Lomeli R."/>
            <person name="Scara G."/>
            <person name="Ko A."/>
            <person name="Delaney K."/>
            <person name="Wissotski M."/>
            <person name="Lopez G."/>
            <person name="Campos D."/>
            <person name="Braidotti M."/>
            <person name="Ashley E."/>
            <person name="Golser W."/>
            <person name="Kim H."/>
            <person name="Lee S."/>
            <person name="Lin J."/>
            <person name="Dujmic Z."/>
            <person name="Kim W."/>
            <person name="Talag J."/>
            <person name="Zuccolo A."/>
            <person name="Fan C."/>
            <person name="Sebastian A."/>
            <person name="Kramer M."/>
            <person name="Spiegel L."/>
            <person name="Nascimento L."/>
            <person name="Zutavern T."/>
            <person name="Miller B."/>
            <person name="Ambroise C."/>
            <person name="Muller S."/>
            <person name="Spooner W."/>
            <person name="Narechania A."/>
            <person name="Ren L."/>
            <person name="Wei S."/>
            <person name="Kumari S."/>
            <person name="Faga B."/>
            <person name="Levy M.J."/>
            <person name="McMahan L."/>
            <person name="Van Buren P."/>
            <person name="Vaughn M.W."/>
            <person name="Ying K."/>
            <person name="Yeh C.-T."/>
            <person name="Emrich S.J."/>
            <person name="Jia Y."/>
            <person name="Kalyanaraman A."/>
            <person name="Hsia A.-P."/>
            <person name="Barbazuk W.B."/>
            <person name="Baucom R.S."/>
            <person name="Brutnell T.P."/>
            <person name="Carpita N.C."/>
            <person name="Chaparro C."/>
            <person name="Chia J.-M."/>
            <person name="Deragon J.-M."/>
            <person name="Estill J.C."/>
            <person name="Fu Y."/>
            <person name="Jeddeloh J.A."/>
            <person name="Han Y."/>
            <person name="Lee H."/>
            <person name="Li P."/>
            <person name="Lisch D.R."/>
            <person name="Liu S."/>
            <person name="Liu Z."/>
            <person name="Nagel D.H."/>
            <person name="McCann M.C."/>
            <person name="SanMiguel P."/>
            <person name="Myers A.M."/>
            <person name="Nettleton D."/>
            <person name="Nguyen J."/>
            <person name="Penning B.W."/>
            <person name="Ponnala L."/>
            <person name="Schneider K.L."/>
            <person name="Schwartz D.C."/>
            <person name="Sharma A."/>
            <person name="Soderlund C."/>
            <person name="Springer N.M."/>
            <person name="Sun Q."/>
            <person name="Wang H."/>
            <person name="Waterman M."/>
            <person name="Westerman R."/>
            <person name="Wolfgruber T.K."/>
            <person name="Yang L."/>
            <person name="Yu Y."/>
            <person name="Zhang L."/>
            <person name="Zhou S."/>
            <person name="Zhu Q."/>
            <person name="Bennetzen J.L."/>
            <person name="Dawe R.K."/>
            <person name="Jiang J."/>
            <person name="Jiang N."/>
            <person name="Presting G.G."/>
            <person name="Wessler S.R."/>
            <person name="Aluru S."/>
            <person name="Martienssen R.A."/>
            <person name="Clifton S.W."/>
            <person name="McCombie W.R."/>
            <person name="Wing R.A."/>
            <person name="Wilson R.K."/>
        </authorList>
    </citation>
    <scope>NUCLEOTIDE SEQUENCE [LARGE SCALE GENOMIC DNA]</scope>
    <source>
        <strain evidence="3">cv. B73</strain>
    </source>
</reference>
<name>A0A804PYR0_MAIZE</name>
<evidence type="ECO:0000313" key="3">
    <source>
        <dbReference type="Proteomes" id="UP000007305"/>
    </source>
</evidence>
<evidence type="ECO:0000313" key="2">
    <source>
        <dbReference type="EnsemblPlants" id="Zm00001eb283480_P001"/>
    </source>
</evidence>
<reference evidence="2" key="3">
    <citation type="submission" date="2021-05" db="UniProtKB">
        <authorList>
            <consortium name="EnsemblPlants"/>
        </authorList>
    </citation>
    <scope>IDENTIFICATION</scope>
    <source>
        <strain evidence="2">cv. B73</strain>
    </source>
</reference>
<keyword evidence="1" id="KW-1133">Transmembrane helix</keyword>
<dbReference type="AlphaFoldDB" id="A0A804PYR0"/>
<proteinExistence type="predicted"/>
<keyword evidence="1" id="KW-0472">Membrane</keyword>
<feature type="transmembrane region" description="Helical" evidence="1">
    <location>
        <begin position="53"/>
        <end position="79"/>
    </location>
</feature>
<dbReference type="Proteomes" id="UP000007305">
    <property type="component" value="Chromosome 6"/>
</dbReference>
<dbReference type="Gramene" id="Zm00001eb283480_T001">
    <property type="protein sequence ID" value="Zm00001eb283480_P001"/>
    <property type="gene ID" value="Zm00001eb283480"/>
</dbReference>
<keyword evidence="3" id="KW-1185">Reference proteome</keyword>
<sequence length="117" mass="11911">MRWYLQAMHGPSIAQWLCAVLCASRSYTTYSQKGLLVLAGDRRDRAGEPRRRGLLVVVLLSGGASLDLASASAVDVAFLGDEAEVLVGVAVAVVVGALPGELAAAAALLGVAAHPGG</sequence>
<accession>A0A804PYR0</accession>
<evidence type="ECO:0000256" key="1">
    <source>
        <dbReference type="SAM" id="Phobius"/>
    </source>
</evidence>
<dbReference type="EnsemblPlants" id="Zm00001eb283480_T001">
    <property type="protein sequence ID" value="Zm00001eb283480_P001"/>
    <property type="gene ID" value="Zm00001eb283480"/>
</dbReference>
<protein>
    <submittedName>
        <fullName evidence="2">Uncharacterized protein</fullName>
    </submittedName>
</protein>
<keyword evidence="1" id="KW-0812">Transmembrane</keyword>
<feature type="transmembrane region" description="Helical" evidence="1">
    <location>
        <begin position="85"/>
        <end position="112"/>
    </location>
</feature>
<reference evidence="2" key="2">
    <citation type="submission" date="2019-07" db="EMBL/GenBank/DDBJ databases">
        <authorList>
            <person name="Seetharam A."/>
            <person name="Woodhouse M."/>
            <person name="Cannon E."/>
        </authorList>
    </citation>
    <scope>NUCLEOTIDE SEQUENCE [LARGE SCALE GENOMIC DNA]</scope>
    <source>
        <strain evidence="2">cv. B73</strain>
    </source>
</reference>
<organism evidence="2 3">
    <name type="scientific">Zea mays</name>
    <name type="common">Maize</name>
    <dbReference type="NCBI Taxonomy" id="4577"/>
    <lineage>
        <taxon>Eukaryota</taxon>
        <taxon>Viridiplantae</taxon>
        <taxon>Streptophyta</taxon>
        <taxon>Embryophyta</taxon>
        <taxon>Tracheophyta</taxon>
        <taxon>Spermatophyta</taxon>
        <taxon>Magnoliopsida</taxon>
        <taxon>Liliopsida</taxon>
        <taxon>Poales</taxon>
        <taxon>Poaceae</taxon>
        <taxon>PACMAD clade</taxon>
        <taxon>Panicoideae</taxon>
        <taxon>Andropogonodae</taxon>
        <taxon>Andropogoneae</taxon>
        <taxon>Tripsacinae</taxon>
        <taxon>Zea</taxon>
    </lineage>
</organism>